<evidence type="ECO:0000256" key="1">
    <source>
        <dbReference type="SAM" id="Phobius"/>
    </source>
</evidence>
<accession>A0A6A6WEZ3</accession>
<feature type="transmembrane region" description="Helical" evidence="1">
    <location>
        <begin position="287"/>
        <end position="310"/>
    </location>
</feature>
<feature type="transmembrane region" description="Helical" evidence="1">
    <location>
        <begin position="223"/>
        <end position="247"/>
    </location>
</feature>
<name>A0A6A6WEZ3_9PEZI</name>
<evidence type="ECO:0008006" key="4">
    <source>
        <dbReference type="Google" id="ProtNLM"/>
    </source>
</evidence>
<sequence>MAQPLHLYPTGSRRIPPYATPSQPAPVFAAPVMNLGSNMTRAASPSYNYRVPSRDLGFDKQDTFGGGIKTMHLVQQYRYDEPCVDRYASGNGMEERPPVYAQSVESEEQMRALNGRDQRLKRHIRVLRFVSRILAFVVSVLVFVPITITLVTFLRTNDISRVVTIASPGTAPQTVSRTAWAQNSTTWPTYMYFGTAAVSLLLNLFIMIAYLRTDVRTANRTAYVATTFSWVVMVGNAVVWAVAASLYRQQKKNDDLWGWTCSSAAQAIQKVFENEVKFEQQCNIQSFSWYAGIVQALLAILTIVVLVLVVRRRETKRGLERGDSAEVLLADKN</sequence>
<proteinExistence type="predicted"/>
<gene>
    <name evidence="2" type="ORF">EJ05DRAFT_241026</name>
</gene>
<evidence type="ECO:0000313" key="2">
    <source>
        <dbReference type="EMBL" id="KAF2760729.1"/>
    </source>
</evidence>
<dbReference type="PANTHER" id="PTHR42069">
    <property type="entry name" value="HYPHAL ANASTAMOSIS-8 PROTEIN"/>
    <property type="match status" value="1"/>
</dbReference>
<reference evidence="2" key="1">
    <citation type="journal article" date="2020" name="Stud. Mycol.">
        <title>101 Dothideomycetes genomes: a test case for predicting lifestyles and emergence of pathogens.</title>
        <authorList>
            <person name="Haridas S."/>
            <person name="Albert R."/>
            <person name="Binder M."/>
            <person name="Bloem J."/>
            <person name="Labutti K."/>
            <person name="Salamov A."/>
            <person name="Andreopoulos B."/>
            <person name="Baker S."/>
            <person name="Barry K."/>
            <person name="Bills G."/>
            <person name="Bluhm B."/>
            <person name="Cannon C."/>
            <person name="Castanera R."/>
            <person name="Culley D."/>
            <person name="Daum C."/>
            <person name="Ezra D."/>
            <person name="Gonzalez J."/>
            <person name="Henrissat B."/>
            <person name="Kuo A."/>
            <person name="Liang C."/>
            <person name="Lipzen A."/>
            <person name="Lutzoni F."/>
            <person name="Magnuson J."/>
            <person name="Mondo S."/>
            <person name="Nolan M."/>
            <person name="Ohm R."/>
            <person name="Pangilinan J."/>
            <person name="Park H.-J."/>
            <person name="Ramirez L."/>
            <person name="Alfaro M."/>
            <person name="Sun H."/>
            <person name="Tritt A."/>
            <person name="Yoshinaga Y."/>
            <person name="Zwiers L.-H."/>
            <person name="Turgeon B."/>
            <person name="Goodwin S."/>
            <person name="Spatafora J."/>
            <person name="Crous P."/>
            <person name="Grigoriev I."/>
        </authorList>
    </citation>
    <scope>NUCLEOTIDE SEQUENCE</scope>
    <source>
        <strain evidence="2">CBS 121739</strain>
    </source>
</reference>
<keyword evidence="1" id="KW-0472">Membrane</keyword>
<keyword evidence="1" id="KW-1133">Transmembrane helix</keyword>
<dbReference type="InterPro" id="IPR036259">
    <property type="entry name" value="MFS_trans_sf"/>
</dbReference>
<feature type="transmembrane region" description="Helical" evidence="1">
    <location>
        <begin position="129"/>
        <end position="154"/>
    </location>
</feature>
<dbReference type="SUPFAM" id="SSF103473">
    <property type="entry name" value="MFS general substrate transporter"/>
    <property type="match status" value="1"/>
</dbReference>
<dbReference type="OrthoDB" id="5371583at2759"/>
<organism evidence="2 3">
    <name type="scientific">Pseudovirgaria hyperparasitica</name>
    <dbReference type="NCBI Taxonomy" id="470096"/>
    <lineage>
        <taxon>Eukaryota</taxon>
        <taxon>Fungi</taxon>
        <taxon>Dikarya</taxon>
        <taxon>Ascomycota</taxon>
        <taxon>Pezizomycotina</taxon>
        <taxon>Dothideomycetes</taxon>
        <taxon>Dothideomycetes incertae sedis</taxon>
        <taxon>Acrospermales</taxon>
        <taxon>Acrospermaceae</taxon>
        <taxon>Pseudovirgaria</taxon>
    </lineage>
</organism>
<protein>
    <recommendedName>
        <fullName evidence="4">MARVEL domain-containing protein</fullName>
    </recommendedName>
</protein>
<dbReference type="AlphaFoldDB" id="A0A6A6WEZ3"/>
<dbReference type="EMBL" id="ML996567">
    <property type="protein sequence ID" value="KAF2760729.1"/>
    <property type="molecule type" value="Genomic_DNA"/>
</dbReference>
<dbReference type="GeneID" id="54481109"/>
<dbReference type="Proteomes" id="UP000799437">
    <property type="component" value="Unassembled WGS sequence"/>
</dbReference>
<keyword evidence="1" id="KW-0812">Transmembrane</keyword>
<feature type="transmembrane region" description="Helical" evidence="1">
    <location>
        <begin position="190"/>
        <end position="211"/>
    </location>
</feature>
<dbReference type="RefSeq" id="XP_033603180.1">
    <property type="nucleotide sequence ID" value="XM_033740055.1"/>
</dbReference>
<keyword evidence="3" id="KW-1185">Reference proteome</keyword>
<evidence type="ECO:0000313" key="3">
    <source>
        <dbReference type="Proteomes" id="UP000799437"/>
    </source>
</evidence>
<dbReference type="PANTHER" id="PTHR42069:SF1">
    <property type="entry name" value="MARVEL DOMAIN-CONTAINING PROTEIN"/>
    <property type="match status" value="1"/>
</dbReference>